<reference evidence="1 2" key="1">
    <citation type="submission" date="2018-01" db="EMBL/GenBank/DDBJ databases">
        <title>Whole genome analyses suggest that Burkholderia sensu lato contains two further novel genera in the rhizoxinica-symbiotica group Mycetohabitans gen. nov., and Trinickia gen. nov.: implications for the evolution of diazotrophy and nodulation in the Burkholderiaceae.</title>
        <authorList>
            <person name="Estrada-de los Santos P."/>
            <person name="Palmer M."/>
            <person name="Chavez-Ramirez B."/>
            <person name="Beukes C."/>
            <person name="Steenkamp E.T."/>
            <person name="Hirsch A.M."/>
            <person name="Manyaka P."/>
            <person name="Maluk M."/>
            <person name="Lafos M."/>
            <person name="Crook M."/>
            <person name="Gross E."/>
            <person name="Simon M.F."/>
            <person name="Bueno dos Reis Junior F."/>
            <person name="Poole P.S."/>
            <person name="Venter S.N."/>
            <person name="James E.K."/>
        </authorList>
    </citation>
    <scope>NUCLEOTIDE SEQUENCE [LARGE SCALE GENOMIC DNA]</scope>
    <source>
        <strain evidence="1 2">GIMN1.004</strain>
    </source>
</reference>
<keyword evidence="2" id="KW-1185">Reference proteome</keyword>
<dbReference type="Proteomes" id="UP000235616">
    <property type="component" value="Unassembled WGS sequence"/>
</dbReference>
<organism evidence="1 2">
    <name type="scientific">Trinickia dabaoshanensis</name>
    <dbReference type="NCBI Taxonomy" id="564714"/>
    <lineage>
        <taxon>Bacteria</taxon>
        <taxon>Pseudomonadati</taxon>
        <taxon>Pseudomonadota</taxon>
        <taxon>Betaproteobacteria</taxon>
        <taxon>Burkholderiales</taxon>
        <taxon>Burkholderiaceae</taxon>
        <taxon>Trinickia</taxon>
    </lineage>
</organism>
<protein>
    <submittedName>
        <fullName evidence="1">Uncharacterized protein</fullName>
    </submittedName>
</protein>
<gene>
    <name evidence="1" type="ORF">C0Z18_01795</name>
</gene>
<dbReference type="AlphaFoldDB" id="A0A2N7W3C1"/>
<sequence length="114" mass="12185">MPASDMASDIDMPSDARPALLRSLRAHADAVSHLGARTMVLSRFLEAALPHLTRSQRQAIAALLRDAMHEAIAGAEAGERSPLHYATLRNYTATVLELLESRGGEPLGAPACDQ</sequence>
<name>A0A2N7W3C1_9BURK</name>
<evidence type="ECO:0000313" key="2">
    <source>
        <dbReference type="Proteomes" id="UP000235616"/>
    </source>
</evidence>
<comment type="caution">
    <text evidence="1">The sequence shown here is derived from an EMBL/GenBank/DDBJ whole genome shotgun (WGS) entry which is preliminary data.</text>
</comment>
<accession>A0A2N7W3C1</accession>
<dbReference type="EMBL" id="PNYA01000001">
    <property type="protein sequence ID" value="PMS23911.1"/>
    <property type="molecule type" value="Genomic_DNA"/>
</dbReference>
<proteinExistence type="predicted"/>
<evidence type="ECO:0000313" key="1">
    <source>
        <dbReference type="EMBL" id="PMS23911.1"/>
    </source>
</evidence>